<name>A0AAD1VYS4_PELCU</name>
<dbReference type="AlphaFoldDB" id="A0AAD1VYS4"/>
<dbReference type="Proteomes" id="UP001295444">
    <property type="component" value="Chromosome 03"/>
</dbReference>
<evidence type="ECO:0000313" key="2">
    <source>
        <dbReference type="EMBL" id="CAH2276938.1"/>
    </source>
</evidence>
<reference evidence="2" key="1">
    <citation type="submission" date="2022-03" db="EMBL/GenBank/DDBJ databases">
        <authorList>
            <person name="Alioto T."/>
            <person name="Alioto T."/>
            <person name="Gomez Garrido J."/>
        </authorList>
    </citation>
    <scope>NUCLEOTIDE SEQUENCE</scope>
</reference>
<organism evidence="2 3">
    <name type="scientific">Pelobates cultripes</name>
    <name type="common">Western spadefoot toad</name>
    <dbReference type="NCBI Taxonomy" id="61616"/>
    <lineage>
        <taxon>Eukaryota</taxon>
        <taxon>Metazoa</taxon>
        <taxon>Chordata</taxon>
        <taxon>Craniata</taxon>
        <taxon>Vertebrata</taxon>
        <taxon>Euteleostomi</taxon>
        <taxon>Amphibia</taxon>
        <taxon>Batrachia</taxon>
        <taxon>Anura</taxon>
        <taxon>Pelobatoidea</taxon>
        <taxon>Pelobatidae</taxon>
        <taxon>Pelobates</taxon>
    </lineage>
</organism>
<protein>
    <submittedName>
        <fullName evidence="2">Uncharacterized protein</fullName>
    </submittedName>
</protein>
<proteinExistence type="predicted"/>
<sequence length="86" mass="9227">QTPDHRKLRNPTVTTSRGKLLDHITCNHPGTLSRTTCTTTAPDEQINKNSSRQDSDELGNSPDTGTPDTQGQHKLETPSPPGGSPP</sequence>
<dbReference type="EMBL" id="OW240914">
    <property type="protein sequence ID" value="CAH2276938.1"/>
    <property type="molecule type" value="Genomic_DNA"/>
</dbReference>
<evidence type="ECO:0000256" key="1">
    <source>
        <dbReference type="SAM" id="MobiDB-lite"/>
    </source>
</evidence>
<keyword evidence="3" id="KW-1185">Reference proteome</keyword>
<feature type="compositionally biased region" description="Polar residues" evidence="1">
    <location>
        <begin position="28"/>
        <end position="52"/>
    </location>
</feature>
<gene>
    <name evidence="2" type="ORF">PECUL_23A056443</name>
</gene>
<evidence type="ECO:0000313" key="3">
    <source>
        <dbReference type="Proteomes" id="UP001295444"/>
    </source>
</evidence>
<feature type="compositionally biased region" description="Polar residues" evidence="1">
    <location>
        <begin position="61"/>
        <end position="70"/>
    </location>
</feature>
<feature type="non-terminal residue" evidence="2">
    <location>
        <position position="1"/>
    </location>
</feature>
<feature type="region of interest" description="Disordered" evidence="1">
    <location>
        <begin position="1"/>
        <end position="86"/>
    </location>
</feature>
<accession>A0AAD1VYS4</accession>